<comment type="catalytic activity">
    <reaction evidence="1">
        <text>Hydrolyzes the link between N-acetylmuramoyl residues and L-amino acid residues in certain cell-wall glycopeptides.</text>
        <dbReference type="EC" id="3.5.1.28"/>
    </reaction>
</comment>
<dbReference type="InterPro" id="IPR002502">
    <property type="entry name" value="Amidase_domain"/>
</dbReference>
<dbReference type="STRING" id="1267768.BV394_03955"/>
<dbReference type="GO" id="GO:0008745">
    <property type="term" value="F:N-acetylmuramoyl-L-alanine amidase activity"/>
    <property type="evidence" value="ECO:0007669"/>
    <property type="project" value="UniProtKB-EC"/>
</dbReference>
<accession>A0A1U7DLV1</accession>
<evidence type="ECO:0000313" key="5">
    <source>
        <dbReference type="EMBL" id="APX90951.1"/>
    </source>
</evidence>
<evidence type="ECO:0000256" key="3">
    <source>
        <dbReference type="ARBA" id="ARBA00022801"/>
    </source>
</evidence>
<dbReference type="PANTHER" id="PTHR30417:SF1">
    <property type="entry name" value="N-ACETYLMURAMOYL-L-ALANINE AMIDASE AMID"/>
    <property type="match status" value="1"/>
</dbReference>
<dbReference type="Gene3D" id="3.40.80.10">
    <property type="entry name" value="Peptidoglycan recognition protein-like"/>
    <property type="match status" value="1"/>
</dbReference>
<organism evidence="5 6">
    <name type="scientific">Brevirhabdus pacifica</name>
    <dbReference type="NCBI Taxonomy" id="1267768"/>
    <lineage>
        <taxon>Bacteria</taxon>
        <taxon>Pseudomonadati</taxon>
        <taxon>Pseudomonadota</taxon>
        <taxon>Alphaproteobacteria</taxon>
        <taxon>Rhodobacterales</taxon>
        <taxon>Paracoccaceae</taxon>
        <taxon>Brevirhabdus</taxon>
    </lineage>
</organism>
<dbReference type="SUPFAM" id="SSF55846">
    <property type="entry name" value="N-acetylmuramoyl-L-alanine amidase-like"/>
    <property type="match status" value="1"/>
</dbReference>
<protein>
    <recommendedName>
        <fullName evidence="2">N-acetylmuramoyl-L-alanine amidase</fullName>
        <ecNumber evidence="2">3.5.1.28</ecNumber>
    </recommendedName>
</protein>
<keyword evidence="3" id="KW-0378">Hydrolase</keyword>
<evidence type="ECO:0000256" key="4">
    <source>
        <dbReference type="ARBA" id="ARBA00023316"/>
    </source>
</evidence>
<reference evidence="5 6" key="1">
    <citation type="submission" date="2017-01" db="EMBL/GenBank/DDBJ databases">
        <title>Genomic analysis of Xuhuaishuia manganoxidans DY6-4.</title>
        <authorList>
            <person name="Wang X."/>
        </authorList>
    </citation>
    <scope>NUCLEOTIDE SEQUENCE [LARGE SCALE GENOMIC DNA]</scope>
    <source>
        <strain evidence="5 6">DY6-4</strain>
    </source>
</reference>
<dbReference type="GO" id="GO:0009254">
    <property type="term" value="P:peptidoglycan turnover"/>
    <property type="evidence" value="ECO:0007669"/>
    <property type="project" value="TreeGrafter"/>
</dbReference>
<dbReference type="CDD" id="cd06583">
    <property type="entry name" value="PGRP"/>
    <property type="match status" value="1"/>
</dbReference>
<dbReference type="InterPro" id="IPR036505">
    <property type="entry name" value="Amidase/PGRP_sf"/>
</dbReference>
<proteinExistence type="predicted"/>
<evidence type="ECO:0000313" key="6">
    <source>
        <dbReference type="Proteomes" id="UP000187266"/>
    </source>
</evidence>
<evidence type="ECO:0000256" key="1">
    <source>
        <dbReference type="ARBA" id="ARBA00001561"/>
    </source>
</evidence>
<dbReference type="EMBL" id="CP019124">
    <property type="protein sequence ID" value="APX90951.1"/>
    <property type="molecule type" value="Genomic_DNA"/>
</dbReference>
<dbReference type="EC" id="3.5.1.28" evidence="2"/>
<name>A0A1U7DLV1_9RHOB</name>
<dbReference type="GO" id="GO:0019867">
    <property type="term" value="C:outer membrane"/>
    <property type="evidence" value="ECO:0007669"/>
    <property type="project" value="TreeGrafter"/>
</dbReference>
<evidence type="ECO:0000256" key="2">
    <source>
        <dbReference type="ARBA" id="ARBA00011901"/>
    </source>
</evidence>
<dbReference type="Pfam" id="PF01510">
    <property type="entry name" value="Amidase_2"/>
    <property type="match status" value="1"/>
</dbReference>
<dbReference type="Proteomes" id="UP000187266">
    <property type="component" value="Chromosome"/>
</dbReference>
<dbReference type="GO" id="GO:0071555">
    <property type="term" value="P:cell wall organization"/>
    <property type="evidence" value="ECO:0007669"/>
    <property type="project" value="UniProtKB-KW"/>
</dbReference>
<keyword evidence="6" id="KW-1185">Reference proteome</keyword>
<gene>
    <name evidence="5" type="ORF">BV394_03955</name>
</gene>
<dbReference type="SMART" id="SM00644">
    <property type="entry name" value="Ami_2"/>
    <property type="match status" value="1"/>
</dbReference>
<dbReference type="InterPro" id="IPR051206">
    <property type="entry name" value="NAMLAA_amidase_2"/>
</dbReference>
<keyword evidence="4" id="KW-0961">Cell wall biogenesis/degradation</keyword>
<dbReference type="PANTHER" id="PTHR30417">
    <property type="entry name" value="N-ACETYLMURAMOYL-L-ALANINE AMIDASE AMID"/>
    <property type="match status" value="1"/>
</dbReference>
<dbReference type="GO" id="GO:0009253">
    <property type="term" value="P:peptidoglycan catabolic process"/>
    <property type="evidence" value="ECO:0007669"/>
    <property type="project" value="InterPro"/>
</dbReference>
<sequence>MPGPLWHPSPNRGARRGGALPDLVVLHYTGMTSGAAALARLCDPGAEVSCHYLVHEDGAVRQLVDEEERAWHAGAGAWGAVGDVNSRSLGIEIVNRGDHPFAAHQMAALIALLGGILSRHSIPPERVIGHSDMAPGRKADPGRRFDWRGLAREGLSVWPGAGAAIEAPAQDLPALFRARARAFGYPDVADAPLLEAFRQRFRPWDHGPLCAADLSAIDDLARRFPVDRPPTRA</sequence>
<dbReference type="AlphaFoldDB" id="A0A1U7DLV1"/>
<accession>A0A2M9DFS7</accession>